<proteinExistence type="predicted"/>
<dbReference type="GeneID" id="301682395"/>
<reference evidence="2 3" key="1">
    <citation type="journal article" date="2019" name="J Genomics">
        <title>The Draft Genome of a Hydrogen-producing Cyanobacterium, Arthrospira platensis NIES-46.</title>
        <authorList>
            <person name="Suzuki S."/>
            <person name="Yamaguchi H."/>
            <person name="Kawachi M."/>
        </authorList>
    </citation>
    <scope>NUCLEOTIDE SEQUENCE [LARGE SCALE GENOMIC DNA]</scope>
    <source>
        <strain evidence="2 3">NIES-46</strain>
    </source>
</reference>
<dbReference type="RefSeq" id="WP_006618725.1">
    <property type="nucleotide sequence ID" value="NZ_BIMW01000074.1"/>
</dbReference>
<sequence length="148" mass="17423">MYAIKPSTPPQKPQQSPRPLRRRSQARVRPRTNRNHRSLALETTAKILTNFTLSAFAVAALVQIVPNQRIVHDKWREIEAEVNMTEARVQQHQEEFSRYFDPQQAQNIMQENGNRIDPRQRQIVWLHPNHRTADKPELSESHYAELDQ</sequence>
<comment type="caution">
    <text evidence="2">The sequence shown here is derived from an EMBL/GenBank/DDBJ whole genome shotgun (WGS) entry which is preliminary data.</text>
</comment>
<organism evidence="2 3">
    <name type="scientific">Limnospira platensis NIES-46</name>
    <dbReference type="NCBI Taxonomy" id="1236695"/>
    <lineage>
        <taxon>Bacteria</taxon>
        <taxon>Bacillati</taxon>
        <taxon>Cyanobacteriota</taxon>
        <taxon>Cyanophyceae</taxon>
        <taxon>Oscillatoriophycideae</taxon>
        <taxon>Oscillatoriales</taxon>
        <taxon>Sirenicapillariaceae</taxon>
        <taxon>Limnospira</taxon>
    </lineage>
</organism>
<protein>
    <recommendedName>
        <fullName evidence="4">Cell division protein FtsL</fullName>
    </recommendedName>
</protein>
<feature type="region of interest" description="Disordered" evidence="1">
    <location>
        <begin position="1"/>
        <end position="36"/>
    </location>
</feature>
<evidence type="ECO:0000256" key="1">
    <source>
        <dbReference type="SAM" id="MobiDB-lite"/>
    </source>
</evidence>
<dbReference type="EMBL" id="BIMW01000074">
    <property type="protein sequence ID" value="GCE93472.1"/>
    <property type="molecule type" value="Genomic_DNA"/>
</dbReference>
<evidence type="ECO:0008006" key="4">
    <source>
        <dbReference type="Google" id="ProtNLM"/>
    </source>
</evidence>
<keyword evidence="3" id="KW-1185">Reference proteome</keyword>
<evidence type="ECO:0000313" key="2">
    <source>
        <dbReference type="EMBL" id="GCE93472.1"/>
    </source>
</evidence>
<gene>
    <name evidence="2" type="ORF">NIES46_15220</name>
</gene>
<name>A0A5M3T4E6_LIMPL</name>
<dbReference type="Proteomes" id="UP000326169">
    <property type="component" value="Unassembled WGS sequence"/>
</dbReference>
<evidence type="ECO:0000313" key="3">
    <source>
        <dbReference type="Proteomes" id="UP000326169"/>
    </source>
</evidence>
<accession>A0A5M3T4E6</accession>
<feature type="compositionally biased region" description="Basic residues" evidence="1">
    <location>
        <begin position="19"/>
        <end position="36"/>
    </location>
</feature>